<gene>
    <name evidence="2" type="ORF">H920_11553</name>
</gene>
<reference evidence="2 3" key="1">
    <citation type="submission" date="2013-11" db="EMBL/GenBank/DDBJ databases">
        <title>The Damaraland mole rat (Fukomys damarensis) genome and evolution of African mole rats.</title>
        <authorList>
            <person name="Gladyshev V.N."/>
            <person name="Fang X."/>
        </authorList>
    </citation>
    <scope>NUCLEOTIDE SEQUENCE [LARGE SCALE GENOMIC DNA]</scope>
    <source>
        <tissue evidence="2">Liver</tissue>
    </source>
</reference>
<protein>
    <submittedName>
        <fullName evidence="2">Uncharacterized protein</fullName>
    </submittedName>
</protein>
<evidence type="ECO:0000256" key="1">
    <source>
        <dbReference type="SAM" id="MobiDB-lite"/>
    </source>
</evidence>
<feature type="compositionally biased region" description="Low complexity" evidence="1">
    <location>
        <begin position="76"/>
        <end position="87"/>
    </location>
</feature>
<evidence type="ECO:0000313" key="3">
    <source>
        <dbReference type="Proteomes" id="UP000028990"/>
    </source>
</evidence>
<feature type="region of interest" description="Disordered" evidence="1">
    <location>
        <begin position="58"/>
        <end position="93"/>
    </location>
</feature>
<proteinExistence type="predicted"/>
<dbReference type="AlphaFoldDB" id="A0A091DW67"/>
<sequence>MKFLESGSYDHQEGAKFWNKRHSGAHLWEDLHLEGPKASGGSQKIYAGEMKDLCHQAEVSTLEPGSDAHGKDQSSPDESSSHSQQQQGPELLL</sequence>
<name>A0A091DW67_FUKDA</name>
<accession>A0A091DW67</accession>
<evidence type="ECO:0000313" key="2">
    <source>
        <dbReference type="EMBL" id="KFO27046.1"/>
    </source>
</evidence>
<dbReference type="EMBL" id="KN123021">
    <property type="protein sequence ID" value="KFO27046.1"/>
    <property type="molecule type" value="Genomic_DNA"/>
</dbReference>
<dbReference type="Proteomes" id="UP000028990">
    <property type="component" value="Unassembled WGS sequence"/>
</dbReference>
<keyword evidence="3" id="KW-1185">Reference proteome</keyword>
<organism evidence="2 3">
    <name type="scientific">Fukomys damarensis</name>
    <name type="common">Damaraland mole rat</name>
    <name type="synonym">Cryptomys damarensis</name>
    <dbReference type="NCBI Taxonomy" id="885580"/>
    <lineage>
        <taxon>Eukaryota</taxon>
        <taxon>Metazoa</taxon>
        <taxon>Chordata</taxon>
        <taxon>Craniata</taxon>
        <taxon>Vertebrata</taxon>
        <taxon>Euteleostomi</taxon>
        <taxon>Mammalia</taxon>
        <taxon>Eutheria</taxon>
        <taxon>Euarchontoglires</taxon>
        <taxon>Glires</taxon>
        <taxon>Rodentia</taxon>
        <taxon>Hystricomorpha</taxon>
        <taxon>Bathyergidae</taxon>
        <taxon>Fukomys</taxon>
    </lineage>
</organism>